<dbReference type="InterPro" id="IPR011063">
    <property type="entry name" value="TilS/TtcA_N"/>
</dbReference>
<dbReference type="Pfam" id="PF11734">
    <property type="entry name" value="TilS_C"/>
    <property type="match status" value="1"/>
</dbReference>
<evidence type="ECO:0000313" key="10">
    <source>
        <dbReference type="EMBL" id="SHH07250.1"/>
    </source>
</evidence>
<dbReference type="GO" id="GO:0005737">
    <property type="term" value="C:cytoplasm"/>
    <property type="evidence" value="ECO:0007669"/>
    <property type="project" value="UniProtKB-SubCell"/>
</dbReference>
<dbReference type="InterPro" id="IPR012094">
    <property type="entry name" value="tRNA_Ile_lys_synt"/>
</dbReference>
<evidence type="ECO:0000256" key="5">
    <source>
        <dbReference type="ARBA" id="ARBA00022741"/>
    </source>
</evidence>
<reference evidence="10 11" key="1">
    <citation type="submission" date="2016-11" db="EMBL/GenBank/DDBJ databases">
        <authorList>
            <person name="Jaros S."/>
            <person name="Januszkiewicz K."/>
            <person name="Wedrychowicz H."/>
        </authorList>
    </citation>
    <scope>NUCLEOTIDE SEQUENCE [LARGE SCALE GENOMIC DNA]</scope>
    <source>
        <strain evidence="10 11">DSM 6792</strain>
    </source>
</reference>
<dbReference type="Pfam" id="PF01171">
    <property type="entry name" value="ATP_bind_3"/>
    <property type="match status" value="1"/>
</dbReference>
<dbReference type="GO" id="GO:0032267">
    <property type="term" value="F:tRNA(Ile)-lysidine synthase activity"/>
    <property type="evidence" value="ECO:0007669"/>
    <property type="project" value="UniProtKB-EC"/>
</dbReference>
<comment type="catalytic activity">
    <reaction evidence="7 8">
        <text>cytidine(34) in tRNA(Ile2) + L-lysine + ATP = lysidine(34) in tRNA(Ile2) + AMP + diphosphate + H(+)</text>
        <dbReference type="Rhea" id="RHEA:43744"/>
        <dbReference type="Rhea" id="RHEA-COMP:10625"/>
        <dbReference type="Rhea" id="RHEA-COMP:10670"/>
        <dbReference type="ChEBI" id="CHEBI:15378"/>
        <dbReference type="ChEBI" id="CHEBI:30616"/>
        <dbReference type="ChEBI" id="CHEBI:32551"/>
        <dbReference type="ChEBI" id="CHEBI:33019"/>
        <dbReference type="ChEBI" id="CHEBI:82748"/>
        <dbReference type="ChEBI" id="CHEBI:83665"/>
        <dbReference type="ChEBI" id="CHEBI:456215"/>
        <dbReference type="EC" id="6.3.4.19"/>
    </reaction>
</comment>
<dbReference type="SUPFAM" id="SSF56037">
    <property type="entry name" value="PheT/TilS domain"/>
    <property type="match status" value="1"/>
</dbReference>
<dbReference type="InterPro" id="IPR014729">
    <property type="entry name" value="Rossmann-like_a/b/a_fold"/>
</dbReference>
<dbReference type="AlphaFoldDB" id="A0A1M5PZZ2"/>
<comment type="function">
    <text evidence="8">Ligates lysine onto the cytidine present at position 34 of the AUA codon-specific tRNA(Ile) that contains the anticodon CAU, in an ATP-dependent manner. Cytidine is converted to lysidine, thus changing the amino acid specificity of the tRNA from methionine to isoleucine.</text>
</comment>
<evidence type="ECO:0000256" key="1">
    <source>
        <dbReference type="ARBA" id="ARBA00004496"/>
    </source>
</evidence>
<dbReference type="NCBIfam" id="TIGR02433">
    <property type="entry name" value="lysidine_TilS_C"/>
    <property type="match status" value="1"/>
</dbReference>
<dbReference type="EMBL" id="FQWH01000006">
    <property type="protein sequence ID" value="SHH07250.1"/>
    <property type="molecule type" value="Genomic_DNA"/>
</dbReference>
<dbReference type="Proteomes" id="UP000184112">
    <property type="component" value="Unassembled WGS sequence"/>
</dbReference>
<dbReference type="Gene3D" id="3.40.50.620">
    <property type="entry name" value="HUPs"/>
    <property type="match status" value="1"/>
</dbReference>
<keyword evidence="5 8" id="KW-0547">Nucleotide-binding</keyword>
<evidence type="ECO:0000256" key="4">
    <source>
        <dbReference type="ARBA" id="ARBA00022694"/>
    </source>
</evidence>
<organism evidence="10 11">
    <name type="scientific">Flavobacterium johnsoniae</name>
    <name type="common">Cytophaga johnsonae</name>
    <dbReference type="NCBI Taxonomy" id="986"/>
    <lineage>
        <taxon>Bacteria</taxon>
        <taxon>Pseudomonadati</taxon>
        <taxon>Bacteroidota</taxon>
        <taxon>Flavobacteriia</taxon>
        <taxon>Flavobacteriales</taxon>
        <taxon>Flavobacteriaceae</taxon>
        <taxon>Flavobacterium</taxon>
    </lineage>
</organism>
<proteinExistence type="inferred from homology"/>
<evidence type="ECO:0000259" key="9">
    <source>
        <dbReference type="SMART" id="SM00977"/>
    </source>
</evidence>
<sequence>MKICAIRGRKNPLNISFKNRSNLIFYFYRMLSKFQNHIVSRFPFLKQKKLFLAVSGGLDSMVLLHLFKQLNYEIAVLHCNFQLRGLESFGDQEFIQNYCDKNNIKIFTTQFDTQAFAEDYKLSIQVAARELRYSWFYELLEEKHFDYLLTAHHADDNLETFIINLTRGTGLDGLTGIPEQNDKIIRPLLPFSREEILKYAQENNIEWREDSSNASTKYVRNKIRHDLVPVLKQINPNFLDAFQKTQSFLQESKEMVEDASIVIYQQVAKEAGDDIHFDLNQLKKLPNYKSYLYQWLNEFGFSAWNDIYDLVEGQSGKQVFSDEFRLLKNREILILTPISETSEKEEFEIYENDTEVNFPLKMTLCNVGHTTFGSNRTIFVDAEKIQFPLKLRKWNEGDVFQPFGMNGKSKKVSKLFKDEKMSLIEKEKTWILSSDDQIVWIVGIRQDERFKIKNTTNKILKIELQ</sequence>
<dbReference type="GO" id="GO:0005524">
    <property type="term" value="F:ATP binding"/>
    <property type="evidence" value="ECO:0007669"/>
    <property type="project" value="UniProtKB-UniRule"/>
</dbReference>
<dbReference type="GO" id="GO:0006400">
    <property type="term" value="P:tRNA modification"/>
    <property type="evidence" value="ECO:0007669"/>
    <property type="project" value="UniProtKB-UniRule"/>
</dbReference>
<dbReference type="NCBIfam" id="TIGR02432">
    <property type="entry name" value="lysidine_TilS_N"/>
    <property type="match status" value="1"/>
</dbReference>
<comment type="subcellular location">
    <subcellularLocation>
        <location evidence="1 8">Cytoplasm</location>
    </subcellularLocation>
</comment>
<keyword evidence="6 8" id="KW-0067">ATP-binding</keyword>
<protein>
    <recommendedName>
        <fullName evidence="8">tRNA(Ile)-lysidine synthase</fullName>
        <ecNumber evidence="8">6.3.4.19</ecNumber>
    </recommendedName>
    <alternativeName>
        <fullName evidence="8">tRNA(Ile)-2-lysyl-cytidine synthase</fullName>
    </alternativeName>
    <alternativeName>
        <fullName evidence="8">tRNA(Ile)-lysidine synthetase</fullName>
    </alternativeName>
</protein>
<feature type="domain" description="Lysidine-tRNA(Ile) synthetase C-terminal" evidence="9">
    <location>
        <begin position="389"/>
        <end position="462"/>
    </location>
</feature>
<evidence type="ECO:0000256" key="7">
    <source>
        <dbReference type="ARBA" id="ARBA00048539"/>
    </source>
</evidence>
<feature type="binding site" evidence="8">
    <location>
        <begin position="55"/>
        <end position="60"/>
    </location>
    <ligand>
        <name>ATP</name>
        <dbReference type="ChEBI" id="CHEBI:30616"/>
    </ligand>
</feature>
<gene>
    <name evidence="8" type="primary">tilS</name>
    <name evidence="10" type="ORF">SAMN05444388_106124</name>
</gene>
<keyword evidence="4 8" id="KW-0819">tRNA processing</keyword>
<accession>A0A1M5PZZ2</accession>
<evidence type="ECO:0000256" key="2">
    <source>
        <dbReference type="ARBA" id="ARBA00022490"/>
    </source>
</evidence>
<dbReference type="PANTHER" id="PTHR43033:SF1">
    <property type="entry name" value="TRNA(ILE)-LYSIDINE SYNTHASE-RELATED"/>
    <property type="match status" value="1"/>
</dbReference>
<comment type="domain">
    <text evidence="8">The N-terminal region contains the highly conserved SGGXDS motif, predicted to be a P-loop motif involved in ATP binding.</text>
</comment>
<evidence type="ECO:0000313" key="11">
    <source>
        <dbReference type="Proteomes" id="UP000184112"/>
    </source>
</evidence>
<keyword evidence="2 8" id="KW-0963">Cytoplasm</keyword>
<dbReference type="SUPFAM" id="SSF52402">
    <property type="entry name" value="Adenine nucleotide alpha hydrolases-like"/>
    <property type="match status" value="1"/>
</dbReference>
<dbReference type="PANTHER" id="PTHR43033">
    <property type="entry name" value="TRNA(ILE)-LYSIDINE SYNTHASE-RELATED"/>
    <property type="match status" value="1"/>
</dbReference>
<dbReference type="InterPro" id="IPR012795">
    <property type="entry name" value="tRNA_Ile_lys_synt_N"/>
</dbReference>
<dbReference type="CDD" id="cd01992">
    <property type="entry name" value="TilS_N"/>
    <property type="match status" value="1"/>
</dbReference>
<name>A0A1M5PZZ2_FLAJO</name>
<dbReference type="EC" id="6.3.4.19" evidence="8"/>
<keyword evidence="3 8" id="KW-0436">Ligase</keyword>
<dbReference type="InterPro" id="IPR012796">
    <property type="entry name" value="Lysidine-tRNA-synth_C"/>
</dbReference>
<evidence type="ECO:0000256" key="3">
    <source>
        <dbReference type="ARBA" id="ARBA00022598"/>
    </source>
</evidence>
<comment type="similarity">
    <text evidence="8">Belongs to the tRNA(Ile)-lysidine synthase family.</text>
</comment>
<dbReference type="SMART" id="SM00977">
    <property type="entry name" value="TilS_C"/>
    <property type="match status" value="1"/>
</dbReference>
<dbReference type="HAMAP" id="MF_01161">
    <property type="entry name" value="tRNA_Ile_lys_synt"/>
    <property type="match status" value="1"/>
</dbReference>
<evidence type="ECO:0000256" key="6">
    <source>
        <dbReference type="ARBA" id="ARBA00022840"/>
    </source>
</evidence>
<evidence type="ECO:0000256" key="8">
    <source>
        <dbReference type="HAMAP-Rule" id="MF_01161"/>
    </source>
</evidence>